<evidence type="ECO:0000313" key="1">
    <source>
        <dbReference type="EMBL" id="MBF4693968.1"/>
    </source>
</evidence>
<gene>
    <name evidence="1" type="ORF">ISU02_12680</name>
</gene>
<name>A0ABR9ZU55_9FIRM</name>
<evidence type="ECO:0000313" key="2">
    <source>
        <dbReference type="Proteomes" id="UP000614200"/>
    </source>
</evidence>
<sequence>MDENYTTVLDCLIEEMKKASESAKAIKKMTRNKRACQYLSVSEQDDFFYHQLQIADLHMALSFNFLKAAEVFDLDLTRVQKELVMKYKDRRCYAEE</sequence>
<protein>
    <recommendedName>
        <fullName evidence="3">DNA-binding protein</fullName>
    </recommendedName>
</protein>
<comment type="caution">
    <text evidence="1">The sequence shown here is derived from an EMBL/GenBank/DDBJ whole genome shotgun (WGS) entry which is preliminary data.</text>
</comment>
<organism evidence="1 2">
    <name type="scientific">Fusibacter ferrireducens</name>
    <dbReference type="NCBI Taxonomy" id="2785058"/>
    <lineage>
        <taxon>Bacteria</taxon>
        <taxon>Bacillati</taxon>
        <taxon>Bacillota</taxon>
        <taxon>Clostridia</taxon>
        <taxon>Eubacteriales</taxon>
        <taxon>Eubacteriales Family XII. Incertae Sedis</taxon>
        <taxon>Fusibacter</taxon>
    </lineage>
</organism>
<proteinExistence type="predicted"/>
<dbReference type="EMBL" id="JADKNH010000007">
    <property type="protein sequence ID" value="MBF4693968.1"/>
    <property type="molecule type" value="Genomic_DNA"/>
</dbReference>
<evidence type="ECO:0008006" key="3">
    <source>
        <dbReference type="Google" id="ProtNLM"/>
    </source>
</evidence>
<keyword evidence="2" id="KW-1185">Reference proteome</keyword>
<accession>A0ABR9ZU55</accession>
<dbReference type="Proteomes" id="UP000614200">
    <property type="component" value="Unassembled WGS sequence"/>
</dbReference>
<reference evidence="1 2" key="1">
    <citation type="submission" date="2020-11" db="EMBL/GenBank/DDBJ databases">
        <title>Fusibacter basophilias sp. nov.</title>
        <authorList>
            <person name="Qiu D."/>
        </authorList>
    </citation>
    <scope>NUCLEOTIDE SEQUENCE [LARGE SCALE GENOMIC DNA]</scope>
    <source>
        <strain evidence="1 2">Q10-2</strain>
    </source>
</reference>